<proteinExistence type="inferred from homology"/>
<feature type="binding site" evidence="9">
    <location>
        <begin position="49"/>
        <end position="56"/>
    </location>
    <ligand>
        <name>GTP</name>
        <dbReference type="ChEBI" id="CHEBI:37565"/>
    </ligand>
</feature>
<dbReference type="InterPro" id="IPR035647">
    <property type="entry name" value="EFG_III/V"/>
</dbReference>
<comment type="caution">
    <text evidence="9">Lacks conserved residue(s) required for the propagation of feature annotation.</text>
</comment>
<dbReference type="PANTHER" id="PTHR43512:SF7">
    <property type="entry name" value="TRANSLATION FACTOR GUF1, MITOCHONDRIAL"/>
    <property type="match status" value="1"/>
</dbReference>
<evidence type="ECO:0000256" key="1">
    <source>
        <dbReference type="ARBA" id="ARBA00005454"/>
    </source>
</evidence>
<dbReference type="Gene3D" id="2.40.30.10">
    <property type="entry name" value="Translation factors"/>
    <property type="match status" value="1"/>
</dbReference>
<comment type="similarity">
    <text evidence="9">Belongs to the GTP-binding elongation factor family. LepA subfamily.</text>
</comment>
<dbReference type="EMBL" id="CP119901">
    <property type="protein sequence ID" value="WFD22495.1"/>
    <property type="molecule type" value="Genomic_DNA"/>
</dbReference>
<dbReference type="GO" id="GO:0006412">
    <property type="term" value="P:translation"/>
    <property type="evidence" value="ECO:0007669"/>
    <property type="project" value="UniProtKB-KW"/>
</dbReference>
<evidence type="ECO:0000256" key="9">
    <source>
        <dbReference type="HAMAP-Rule" id="MF_03137"/>
    </source>
</evidence>
<dbReference type="Gene3D" id="3.30.70.870">
    <property type="entry name" value="Elongation Factor G (Translational Gtpase), domain 3"/>
    <property type="match status" value="1"/>
</dbReference>
<dbReference type="InterPro" id="IPR035654">
    <property type="entry name" value="LepA_IV"/>
</dbReference>
<evidence type="ECO:0000256" key="7">
    <source>
        <dbReference type="ARBA" id="ARBA00023134"/>
    </source>
</evidence>
<dbReference type="FunFam" id="3.30.70.2570:FF:000001">
    <property type="entry name" value="Translation factor GUF1, mitochondrial"/>
    <property type="match status" value="1"/>
</dbReference>
<dbReference type="GO" id="GO:0005759">
    <property type="term" value="C:mitochondrial matrix"/>
    <property type="evidence" value="ECO:0007669"/>
    <property type="project" value="UniProtKB-UniRule"/>
</dbReference>
<keyword evidence="7 9" id="KW-0342">GTP-binding</keyword>
<dbReference type="Gene3D" id="3.30.70.240">
    <property type="match status" value="1"/>
</dbReference>
<comment type="subcellular location">
    <subcellularLocation>
        <location evidence="9">Mitochondrion inner membrane</location>
        <topology evidence="9">Peripheral membrane protein</topology>
        <orientation evidence="9">Matrix side</orientation>
    </subcellularLocation>
</comment>
<dbReference type="CDD" id="cd03699">
    <property type="entry name" value="EF4_II"/>
    <property type="match status" value="1"/>
</dbReference>
<dbReference type="PROSITE" id="PS00301">
    <property type="entry name" value="G_TR_1"/>
    <property type="match status" value="1"/>
</dbReference>
<dbReference type="InterPro" id="IPR009000">
    <property type="entry name" value="Transl_B-barrel_sf"/>
</dbReference>
<dbReference type="InterPro" id="IPR004161">
    <property type="entry name" value="EFTu-like_2"/>
</dbReference>
<evidence type="ECO:0000313" key="11">
    <source>
        <dbReference type="EMBL" id="WFD22495.1"/>
    </source>
</evidence>
<evidence type="ECO:0000313" key="12">
    <source>
        <dbReference type="Proteomes" id="UP001214415"/>
    </source>
</evidence>
<reference evidence="11" key="1">
    <citation type="submission" date="2023-03" db="EMBL/GenBank/DDBJ databases">
        <title>Mating type loci evolution in Malassezia.</title>
        <authorList>
            <person name="Coelho M.A."/>
        </authorList>
    </citation>
    <scope>NUCLEOTIDE SEQUENCE</scope>
    <source>
        <strain evidence="11">CBS 12830</strain>
    </source>
</reference>
<dbReference type="PANTHER" id="PTHR43512">
    <property type="entry name" value="TRANSLATION FACTOR GUF1-RELATED"/>
    <property type="match status" value="1"/>
</dbReference>
<dbReference type="SUPFAM" id="SSF50447">
    <property type="entry name" value="Translation proteins"/>
    <property type="match status" value="1"/>
</dbReference>
<comment type="catalytic activity">
    <reaction evidence="9">
        <text>GTP + H2O = GDP + phosphate + H(+)</text>
        <dbReference type="Rhea" id="RHEA:19669"/>
        <dbReference type="ChEBI" id="CHEBI:15377"/>
        <dbReference type="ChEBI" id="CHEBI:15378"/>
        <dbReference type="ChEBI" id="CHEBI:37565"/>
        <dbReference type="ChEBI" id="CHEBI:43474"/>
        <dbReference type="ChEBI" id="CHEBI:58189"/>
        <dbReference type="EC" id="3.6.5.n1"/>
    </reaction>
</comment>
<evidence type="ECO:0000256" key="5">
    <source>
        <dbReference type="ARBA" id="ARBA00022917"/>
    </source>
</evidence>
<dbReference type="GO" id="GO:0005525">
    <property type="term" value="F:GTP binding"/>
    <property type="evidence" value="ECO:0007669"/>
    <property type="project" value="UniProtKB-UniRule"/>
</dbReference>
<dbReference type="CDD" id="cd03709">
    <property type="entry name" value="lepA_C"/>
    <property type="match status" value="1"/>
</dbReference>
<evidence type="ECO:0000256" key="3">
    <source>
        <dbReference type="ARBA" id="ARBA00022792"/>
    </source>
</evidence>
<feature type="binding site" evidence="9">
    <location>
        <begin position="116"/>
        <end position="120"/>
    </location>
    <ligand>
        <name>GTP</name>
        <dbReference type="ChEBI" id="CHEBI:37565"/>
    </ligand>
</feature>
<dbReference type="FunFam" id="3.30.70.870:FF:000004">
    <property type="entry name" value="Translation factor GUF1, mitochondrial"/>
    <property type="match status" value="1"/>
</dbReference>
<dbReference type="Pfam" id="PF00679">
    <property type="entry name" value="EFG_C"/>
    <property type="match status" value="1"/>
</dbReference>
<evidence type="ECO:0000256" key="2">
    <source>
        <dbReference type="ARBA" id="ARBA00022741"/>
    </source>
</evidence>
<keyword evidence="6 9" id="KW-0496">Mitochondrion</keyword>
<dbReference type="InterPro" id="IPR031157">
    <property type="entry name" value="G_TR_CS"/>
</dbReference>
<dbReference type="InterPro" id="IPR005225">
    <property type="entry name" value="Small_GTP-bd"/>
</dbReference>
<comment type="function">
    <text evidence="9">Promotes mitochondrial protein synthesis. May act as a fidelity factor of the translation reaction, by catalyzing a one-codon backward translocation of tRNAs on improperly translocated ribosomes. Binds to mitochondrial ribosomes in a GTP-dependent manner.</text>
</comment>
<keyword evidence="5 9" id="KW-0648">Protein biosynthesis</keyword>
<name>A0AAF0J2Z3_9BASI</name>
<dbReference type="SUPFAM" id="SSF54980">
    <property type="entry name" value="EF-G C-terminal domain-like"/>
    <property type="match status" value="2"/>
</dbReference>
<dbReference type="NCBIfam" id="TIGR00231">
    <property type="entry name" value="small_GTP"/>
    <property type="match status" value="1"/>
</dbReference>
<dbReference type="GO" id="GO:0005743">
    <property type="term" value="C:mitochondrial inner membrane"/>
    <property type="evidence" value="ECO:0007669"/>
    <property type="project" value="UniProtKB-SubCell"/>
</dbReference>
<dbReference type="Pfam" id="PF03144">
    <property type="entry name" value="GTP_EFTU_D2"/>
    <property type="match status" value="1"/>
</dbReference>
<gene>
    <name evidence="11" type="primary">GUF1</name>
    <name evidence="11" type="ORF">MEQU1_001167</name>
</gene>
<dbReference type="Pfam" id="PF06421">
    <property type="entry name" value="LepA_C"/>
    <property type="match status" value="1"/>
</dbReference>
<dbReference type="FunFam" id="3.30.70.240:FF:000007">
    <property type="entry name" value="Translation factor GUF1, mitochondrial"/>
    <property type="match status" value="1"/>
</dbReference>
<evidence type="ECO:0000256" key="8">
    <source>
        <dbReference type="ARBA" id="ARBA00023136"/>
    </source>
</evidence>
<dbReference type="InterPro" id="IPR000795">
    <property type="entry name" value="T_Tr_GTP-bd_dom"/>
</dbReference>
<keyword evidence="4 9" id="KW-0378">Hydrolase</keyword>
<dbReference type="GO" id="GO:0003924">
    <property type="term" value="F:GTPase activity"/>
    <property type="evidence" value="ECO:0007669"/>
    <property type="project" value="UniProtKB-UniRule"/>
</dbReference>
<evidence type="ECO:0000256" key="6">
    <source>
        <dbReference type="ARBA" id="ARBA00023128"/>
    </source>
</evidence>
<dbReference type="NCBIfam" id="TIGR01393">
    <property type="entry name" value="lepA"/>
    <property type="match status" value="1"/>
</dbReference>
<keyword evidence="3 9" id="KW-0999">Mitochondrion inner membrane</keyword>
<dbReference type="InterPro" id="IPR006297">
    <property type="entry name" value="EF-4"/>
</dbReference>
<dbReference type="GO" id="GO:0097177">
    <property type="term" value="F:mitochondrial ribosome binding"/>
    <property type="evidence" value="ECO:0007669"/>
    <property type="project" value="TreeGrafter"/>
</dbReference>
<protein>
    <submittedName>
        <fullName evidence="11">Translation factor guf1 mitochondrial</fullName>
    </submittedName>
</protein>
<dbReference type="InterPro" id="IPR027417">
    <property type="entry name" value="P-loop_NTPase"/>
</dbReference>
<dbReference type="InterPro" id="IPR013842">
    <property type="entry name" value="LepA_CTD"/>
</dbReference>
<dbReference type="Gene3D" id="3.30.70.2570">
    <property type="entry name" value="Elongation factor 4, C-terminal domain"/>
    <property type="match status" value="1"/>
</dbReference>
<feature type="domain" description="Tr-type G" evidence="10">
    <location>
        <begin position="40"/>
        <end position="225"/>
    </location>
</feature>
<accession>A0AAF0J2Z3</accession>
<dbReference type="PRINTS" id="PR00315">
    <property type="entry name" value="ELONGATNFCT"/>
</dbReference>
<evidence type="ECO:0000259" key="10">
    <source>
        <dbReference type="PROSITE" id="PS51722"/>
    </source>
</evidence>
<dbReference type="Gene3D" id="3.40.50.300">
    <property type="entry name" value="P-loop containing nucleotide triphosphate hydrolases"/>
    <property type="match status" value="1"/>
</dbReference>
<sequence>MLARRGWGRASQWALTRVIAPVRSFHSTPAVNRAPSYDLLDTRTFSIIAHIDHGKSTLADRLLELTGTIPKDSSNKQVLDKLKVERERGITVKSQAVSMVYHDPSLPRPTLLNLIDTPGHVDFAYEVRRSLSVCQSALLVVDATQGIQAQTISVFKIAQQCGLVVLPVLNKTDLPAADTESCLAQLRDILGIDTEAQPPLLVSAKTGLGVPAVLQALVARTPALPGVDGVSLEQRQPPGLRALVFDSWYDNYRGVIALVSITDGAVKKGDTIVSYHRGKKYEVLDLGVNNPEPISTPILRKGQVGWLITTMKDTEEASIGDTFFRQGERIEPLPGFRPAVPTVFAGIFPTDKSEFLKLEDAIQRLCINDRSVTMQKESMTALGQGYRLGFLGTLHLDVFRQRLEDEYGHEILVTTPTVPFRITYRDGTQMLCSNPVDFPDESIRKTHIAQLEEPTVVGSLVCPEEYTGAMMELCAEHRGEQLDIDFTASATAAAQVHMQYRLPLAEIVTDFFDKLKSRSSGFASFDYEDGDYMPSDLVKVQFLVAGTPVDALELVLHRSKASLVGRAFVRRLKDAIPRQQFEIKIQACVGSKVLASETLSAYRKDVTAGLYGGHYERKLKHLNKQKEGKKRLKAMSLGKVQVPHKSYVLSAYHSFMEILDTRAKRSP</sequence>
<dbReference type="HAMAP" id="MF_00071">
    <property type="entry name" value="LepA"/>
    <property type="match status" value="1"/>
</dbReference>
<keyword evidence="2 9" id="KW-0547">Nucleotide-binding</keyword>
<dbReference type="Pfam" id="PF00009">
    <property type="entry name" value="GTP_EFTU"/>
    <property type="match status" value="1"/>
</dbReference>
<dbReference type="Proteomes" id="UP001214415">
    <property type="component" value="Chromosome 2"/>
</dbReference>
<dbReference type="GO" id="GO:0045727">
    <property type="term" value="P:positive regulation of translation"/>
    <property type="evidence" value="ECO:0007669"/>
    <property type="project" value="UniProtKB-UniRule"/>
</dbReference>
<comment type="similarity">
    <text evidence="1">Belongs to the TRAFAC class translation factor GTPase superfamily. Classic translation factor GTPase family. LepA subfamily.</text>
</comment>
<dbReference type="InterPro" id="IPR000640">
    <property type="entry name" value="EFG_V-like"/>
</dbReference>
<organism evidence="11 12">
    <name type="scientific">Malassezia equina</name>
    <dbReference type="NCBI Taxonomy" id="1381935"/>
    <lineage>
        <taxon>Eukaryota</taxon>
        <taxon>Fungi</taxon>
        <taxon>Dikarya</taxon>
        <taxon>Basidiomycota</taxon>
        <taxon>Ustilaginomycotina</taxon>
        <taxon>Malasseziomycetes</taxon>
        <taxon>Malasseziales</taxon>
        <taxon>Malasseziaceae</taxon>
        <taxon>Malassezia</taxon>
    </lineage>
</organism>
<dbReference type="AlphaFoldDB" id="A0AAF0J2Z3"/>
<keyword evidence="12" id="KW-1185">Reference proteome</keyword>
<dbReference type="FunFam" id="2.40.30.10:FF:000015">
    <property type="entry name" value="Translation factor GUF1, mitochondrial"/>
    <property type="match status" value="1"/>
</dbReference>
<dbReference type="InterPro" id="IPR038363">
    <property type="entry name" value="LepA_C_sf"/>
</dbReference>
<dbReference type="SUPFAM" id="SSF52540">
    <property type="entry name" value="P-loop containing nucleoside triphosphate hydrolases"/>
    <property type="match status" value="1"/>
</dbReference>
<dbReference type="PROSITE" id="PS51722">
    <property type="entry name" value="G_TR_2"/>
    <property type="match status" value="1"/>
</dbReference>
<evidence type="ECO:0000256" key="4">
    <source>
        <dbReference type="ARBA" id="ARBA00022801"/>
    </source>
</evidence>
<keyword evidence="8 9" id="KW-0472">Membrane</keyword>
<dbReference type="CDD" id="cd01890">
    <property type="entry name" value="LepA"/>
    <property type="match status" value="1"/>
</dbReference>